<keyword evidence="1" id="KW-0732">Signal</keyword>
<protein>
    <recommendedName>
        <fullName evidence="4">Chlorophyll a-b binding protein, chloroplastic</fullName>
    </recommendedName>
</protein>
<accession>A0A921RUS8</accession>
<gene>
    <name evidence="2" type="ORF">BDA96_02G399700</name>
</gene>
<reference evidence="2" key="2">
    <citation type="submission" date="2020-10" db="EMBL/GenBank/DDBJ databases">
        <authorList>
            <person name="Cooper E.A."/>
            <person name="Brenton Z.W."/>
            <person name="Flinn B.S."/>
            <person name="Jenkins J."/>
            <person name="Shu S."/>
            <person name="Flowers D."/>
            <person name="Luo F."/>
            <person name="Wang Y."/>
            <person name="Xia P."/>
            <person name="Barry K."/>
            <person name="Daum C."/>
            <person name="Lipzen A."/>
            <person name="Yoshinaga Y."/>
            <person name="Schmutz J."/>
            <person name="Saski C."/>
            <person name="Vermerris W."/>
            <person name="Kresovich S."/>
        </authorList>
    </citation>
    <scope>NUCLEOTIDE SEQUENCE</scope>
</reference>
<sequence length="318" mass="32974">MAASSFPAGCFVLLGSPATASLFAAGAPPRHVKTTMPVFPAASGNKGGRMAAAVAAGAAVPGGSDDHPLYRKAASNISSSSAGRLGVHGALAGVQFPRYSLIAAGAPPRHVKALALPAGFLASNSKGGRLAAVVVAAVAASAPGESDDELPSSEDCEAALSAFQLEMELFKFSQRPVVALVGSPTDLLMEGASRTAKDCTQVLEFLLARVPVHRDTLKELISVGQVFLTVESQAKEGYVKADALASSIQGLKLVCKIFFEGVKFPEYSGPVVPHSADDINKESFFKELINVFIVLHTALYWEACNKYGFSTGGANYSV</sequence>
<comment type="caution">
    <text evidence="2">The sequence shown here is derived from an EMBL/GenBank/DDBJ whole genome shotgun (WGS) entry which is preliminary data.</text>
</comment>
<dbReference type="Proteomes" id="UP000807115">
    <property type="component" value="Chromosome 2"/>
</dbReference>
<evidence type="ECO:0008006" key="4">
    <source>
        <dbReference type="Google" id="ProtNLM"/>
    </source>
</evidence>
<feature type="signal peptide" evidence="1">
    <location>
        <begin position="1"/>
        <end position="20"/>
    </location>
</feature>
<dbReference type="Gramene" id="EER99716">
    <property type="protein sequence ID" value="EER99716"/>
    <property type="gene ID" value="SORBI_3002G380800"/>
</dbReference>
<dbReference type="EMBL" id="CM027681">
    <property type="protein sequence ID" value="KAG0545880.1"/>
    <property type="molecule type" value="Genomic_DNA"/>
</dbReference>
<organism evidence="2 3">
    <name type="scientific">Sorghum bicolor</name>
    <name type="common">Sorghum</name>
    <name type="synonym">Sorghum vulgare</name>
    <dbReference type="NCBI Taxonomy" id="4558"/>
    <lineage>
        <taxon>Eukaryota</taxon>
        <taxon>Viridiplantae</taxon>
        <taxon>Streptophyta</taxon>
        <taxon>Embryophyta</taxon>
        <taxon>Tracheophyta</taxon>
        <taxon>Spermatophyta</taxon>
        <taxon>Magnoliopsida</taxon>
        <taxon>Liliopsida</taxon>
        <taxon>Poales</taxon>
        <taxon>Poaceae</taxon>
        <taxon>PACMAD clade</taxon>
        <taxon>Panicoideae</taxon>
        <taxon>Andropogonodae</taxon>
        <taxon>Andropogoneae</taxon>
        <taxon>Sorghinae</taxon>
        <taxon>Sorghum</taxon>
    </lineage>
</organism>
<dbReference type="AlphaFoldDB" id="A0A921RUS8"/>
<evidence type="ECO:0000313" key="2">
    <source>
        <dbReference type="EMBL" id="KAG0545880.1"/>
    </source>
</evidence>
<reference evidence="2" key="1">
    <citation type="journal article" date="2019" name="BMC Genomics">
        <title>A new reference genome for Sorghum bicolor reveals high levels of sequence similarity between sweet and grain genotypes: implications for the genetics of sugar metabolism.</title>
        <authorList>
            <person name="Cooper E.A."/>
            <person name="Brenton Z.W."/>
            <person name="Flinn B.S."/>
            <person name="Jenkins J."/>
            <person name="Shu S."/>
            <person name="Flowers D."/>
            <person name="Luo F."/>
            <person name="Wang Y."/>
            <person name="Xia P."/>
            <person name="Barry K."/>
            <person name="Daum C."/>
            <person name="Lipzen A."/>
            <person name="Yoshinaga Y."/>
            <person name="Schmutz J."/>
            <person name="Saski C."/>
            <person name="Vermerris W."/>
            <person name="Kresovich S."/>
        </authorList>
    </citation>
    <scope>NUCLEOTIDE SEQUENCE</scope>
</reference>
<name>A0A921RUS8_SORBI</name>
<proteinExistence type="predicted"/>
<evidence type="ECO:0000313" key="3">
    <source>
        <dbReference type="Proteomes" id="UP000807115"/>
    </source>
</evidence>
<feature type="chain" id="PRO_5036678958" description="Chlorophyll a-b binding protein, chloroplastic" evidence="1">
    <location>
        <begin position="21"/>
        <end position="318"/>
    </location>
</feature>
<evidence type="ECO:0000256" key="1">
    <source>
        <dbReference type="SAM" id="SignalP"/>
    </source>
</evidence>